<comment type="caution">
    <text evidence="10">The sequence shown here is derived from an EMBL/GenBank/DDBJ whole genome shotgun (WGS) entry which is preliminary data.</text>
</comment>
<dbReference type="EMBL" id="LDOU01000007">
    <property type="protein sequence ID" value="KLV09945.1"/>
    <property type="molecule type" value="Genomic_DNA"/>
</dbReference>
<dbReference type="InterPro" id="IPR000760">
    <property type="entry name" value="Inositol_monophosphatase-like"/>
</dbReference>
<evidence type="ECO:0000313" key="10">
    <source>
        <dbReference type="EMBL" id="KLV09945.1"/>
    </source>
</evidence>
<organism evidence="10 11">
    <name type="scientific">Photobacterium ganghwense</name>
    <dbReference type="NCBI Taxonomy" id="320778"/>
    <lineage>
        <taxon>Bacteria</taxon>
        <taxon>Pseudomonadati</taxon>
        <taxon>Pseudomonadota</taxon>
        <taxon>Gammaproteobacteria</taxon>
        <taxon>Vibrionales</taxon>
        <taxon>Vibrionaceae</taxon>
        <taxon>Photobacterium</taxon>
    </lineage>
</organism>
<keyword evidence="6" id="KW-0889">Transcription antitermination</keyword>
<keyword evidence="4 8" id="KW-0479">Metal-binding</keyword>
<dbReference type="RefSeq" id="WP_047885034.1">
    <property type="nucleotide sequence ID" value="NZ_LDOU01000007.1"/>
</dbReference>
<keyword evidence="6" id="KW-0804">Transcription</keyword>
<dbReference type="AlphaFoldDB" id="A0A0J1HE78"/>
<evidence type="ECO:0000256" key="5">
    <source>
        <dbReference type="ARBA" id="ARBA00022801"/>
    </source>
</evidence>
<proteinExistence type="inferred from homology"/>
<reference evidence="10 11" key="1">
    <citation type="submission" date="2015-05" db="EMBL/GenBank/DDBJ databases">
        <title>Photobacterium galathea sp. nov.</title>
        <authorList>
            <person name="Machado H."/>
            <person name="Gram L."/>
        </authorList>
    </citation>
    <scope>NUCLEOTIDE SEQUENCE [LARGE SCALE GENOMIC DNA]</scope>
    <source>
        <strain evidence="10 11">DSM 22954</strain>
    </source>
</reference>
<feature type="binding site" evidence="8">
    <location>
        <position position="82"/>
    </location>
    <ligand>
        <name>Mg(2+)</name>
        <dbReference type="ChEBI" id="CHEBI:18420"/>
        <label>1</label>
        <note>catalytic</note>
    </ligand>
</feature>
<evidence type="ECO:0000256" key="7">
    <source>
        <dbReference type="ARBA" id="ARBA00022842"/>
    </source>
</evidence>
<keyword evidence="5 9" id="KW-0378">Hydrolase</keyword>
<dbReference type="GO" id="GO:0031564">
    <property type="term" value="P:transcription antitermination"/>
    <property type="evidence" value="ECO:0007669"/>
    <property type="project" value="UniProtKB-KW"/>
</dbReference>
<evidence type="ECO:0000256" key="4">
    <source>
        <dbReference type="ARBA" id="ARBA00022723"/>
    </source>
</evidence>
<evidence type="ECO:0000256" key="3">
    <source>
        <dbReference type="ARBA" id="ARBA00009759"/>
    </source>
</evidence>
<dbReference type="STRING" id="320778.ABT57_09755"/>
<feature type="binding site" evidence="8">
    <location>
        <position position="67"/>
    </location>
    <ligand>
        <name>Mg(2+)</name>
        <dbReference type="ChEBI" id="CHEBI:18420"/>
        <label>1</label>
        <note>catalytic</note>
    </ligand>
</feature>
<dbReference type="Gene3D" id="3.30.540.10">
    <property type="entry name" value="Fructose-1,6-Bisphosphatase, subunit A, domain 1"/>
    <property type="match status" value="1"/>
</dbReference>
<comment type="catalytic activity">
    <reaction evidence="1 9">
        <text>a myo-inositol phosphate + H2O = myo-inositol + phosphate</text>
        <dbReference type="Rhea" id="RHEA:24056"/>
        <dbReference type="ChEBI" id="CHEBI:15377"/>
        <dbReference type="ChEBI" id="CHEBI:17268"/>
        <dbReference type="ChEBI" id="CHEBI:43474"/>
        <dbReference type="ChEBI" id="CHEBI:84139"/>
        <dbReference type="EC" id="3.1.3.25"/>
    </reaction>
</comment>
<evidence type="ECO:0000256" key="6">
    <source>
        <dbReference type="ARBA" id="ARBA00022814"/>
    </source>
</evidence>
<feature type="binding site" evidence="8">
    <location>
        <position position="84"/>
    </location>
    <ligand>
        <name>Mg(2+)</name>
        <dbReference type="ChEBI" id="CHEBI:18420"/>
        <label>1</label>
        <note>catalytic</note>
    </ligand>
</feature>
<dbReference type="PRINTS" id="PR00377">
    <property type="entry name" value="IMPHPHTASES"/>
</dbReference>
<gene>
    <name evidence="10" type="ORF">ABT57_09755</name>
</gene>
<dbReference type="GO" id="GO:0006020">
    <property type="term" value="P:inositol metabolic process"/>
    <property type="evidence" value="ECO:0007669"/>
    <property type="project" value="TreeGrafter"/>
</dbReference>
<keyword evidence="7 8" id="KW-0460">Magnesium</keyword>
<dbReference type="PANTHER" id="PTHR20854:SF4">
    <property type="entry name" value="INOSITOL-1-MONOPHOSPHATASE-RELATED"/>
    <property type="match status" value="1"/>
</dbReference>
<dbReference type="PATRIC" id="fig|320778.3.peg.2127"/>
<dbReference type="SUPFAM" id="SSF56655">
    <property type="entry name" value="Carbohydrate phosphatase"/>
    <property type="match status" value="1"/>
</dbReference>
<keyword evidence="6" id="KW-0805">Transcription regulation</keyword>
<accession>A0A0J1HE78</accession>
<dbReference type="PANTHER" id="PTHR20854">
    <property type="entry name" value="INOSITOL MONOPHOSPHATASE"/>
    <property type="match status" value="1"/>
</dbReference>
<dbReference type="InterPro" id="IPR033942">
    <property type="entry name" value="IMPase"/>
</dbReference>
<dbReference type="GO" id="GO:0008934">
    <property type="term" value="F:inositol monophosphate 1-phosphatase activity"/>
    <property type="evidence" value="ECO:0007669"/>
    <property type="project" value="InterPro"/>
</dbReference>
<comment type="similarity">
    <text evidence="3 9">Belongs to the inositol monophosphatase superfamily.</text>
</comment>
<sequence length="256" mass="28288">MKAAEKLEALENAIRIAGDKALSFRKQGLTIEVKGKNDFVTQVDREVETEIKSVISHLFPEDGFLGEESGISAGEEGIWVIDPIDGTTNYIQGMDYWCISVAYVNNDQIELGYIYAPERDEFFAARKGQGAWLNGRCLKMENEAEGQSIIGLGHSNRRPLSDVINLLTILDENNVDHRRFGAGALMLAHVASGLVHGYFEAHLNSWDALAGLLLVEEAGGCVPDFLANDGLINGNPVWVSTQRLWPVLNTYMEQFS</sequence>
<evidence type="ECO:0000256" key="8">
    <source>
        <dbReference type="PIRSR" id="PIRSR600760-2"/>
    </source>
</evidence>
<dbReference type="Proteomes" id="UP000035909">
    <property type="component" value="Unassembled WGS sequence"/>
</dbReference>
<evidence type="ECO:0000313" key="11">
    <source>
        <dbReference type="Proteomes" id="UP000035909"/>
    </source>
</evidence>
<dbReference type="FunFam" id="3.30.540.10:FF:000003">
    <property type="entry name" value="Inositol-1-monophosphatase"/>
    <property type="match status" value="1"/>
</dbReference>
<keyword evidence="11" id="KW-1185">Reference proteome</keyword>
<dbReference type="Gene3D" id="3.40.190.80">
    <property type="match status" value="1"/>
</dbReference>
<protein>
    <recommendedName>
        <fullName evidence="9">Inositol-1-monophosphatase</fullName>
        <ecNumber evidence="9">3.1.3.25</ecNumber>
    </recommendedName>
</protein>
<feature type="binding site" evidence="8">
    <location>
        <position position="207"/>
    </location>
    <ligand>
        <name>Mg(2+)</name>
        <dbReference type="ChEBI" id="CHEBI:18420"/>
        <label>1</label>
        <note>catalytic</note>
    </ligand>
</feature>
<evidence type="ECO:0000256" key="2">
    <source>
        <dbReference type="ARBA" id="ARBA00001946"/>
    </source>
</evidence>
<evidence type="ECO:0000256" key="9">
    <source>
        <dbReference type="RuleBase" id="RU364068"/>
    </source>
</evidence>
<comment type="cofactor">
    <cofactor evidence="2 8 9">
        <name>Mg(2+)</name>
        <dbReference type="ChEBI" id="CHEBI:18420"/>
    </cofactor>
</comment>
<dbReference type="EC" id="3.1.3.25" evidence="9"/>
<dbReference type="Pfam" id="PF00459">
    <property type="entry name" value="Inositol_P"/>
    <property type="match status" value="1"/>
</dbReference>
<feature type="binding site" evidence="8">
    <location>
        <position position="85"/>
    </location>
    <ligand>
        <name>Mg(2+)</name>
        <dbReference type="ChEBI" id="CHEBI:18420"/>
        <label>1</label>
        <note>catalytic</note>
    </ligand>
</feature>
<dbReference type="GO" id="GO:0007165">
    <property type="term" value="P:signal transduction"/>
    <property type="evidence" value="ECO:0007669"/>
    <property type="project" value="TreeGrafter"/>
</dbReference>
<dbReference type="OrthoDB" id="9785695at2"/>
<name>A0A0J1HE78_9GAMM</name>
<dbReference type="CDD" id="cd01639">
    <property type="entry name" value="IMPase"/>
    <property type="match status" value="1"/>
</dbReference>
<dbReference type="GO" id="GO:0046872">
    <property type="term" value="F:metal ion binding"/>
    <property type="evidence" value="ECO:0007669"/>
    <property type="project" value="UniProtKB-KW"/>
</dbReference>
<evidence type="ECO:0000256" key="1">
    <source>
        <dbReference type="ARBA" id="ARBA00001033"/>
    </source>
</evidence>